<dbReference type="CDD" id="cd03221">
    <property type="entry name" value="ABCF_EF-3"/>
    <property type="match status" value="2"/>
</dbReference>
<dbReference type="EMBL" id="KQ086356">
    <property type="protein sequence ID" value="KLO05138.1"/>
    <property type="molecule type" value="Genomic_DNA"/>
</dbReference>
<dbReference type="Pfam" id="PF00005">
    <property type="entry name" value="ABC_tran"/>
    <property type="match status" value="2"/>
</dbReference>
<feature type="coiled-coil region" evidence="4">
    <location>
        <begin position="117"/>
        <end position="144"/>
    </location>
</feature>
<dbReference type="PROSITE" id="PS00211">
    <property type="entry name" value="ABC_TRANSPORTER_1"/>
    <property type="match status" value="2"/>
</dbReference>
<feature type="domain" description="ABC transporter" evidence="5">
    <location>
        <begin position="508"/>
        <end position="723"/>
    </location>
</feature>
<dbReference type="InterPro" id="IPR050611">
    <property type="entry name" value="ABCF"/>
</dbReference>
<protein>
    <recommendedName>
        <fullName evidence="5">ABC transporter domain-containing protein</fullName>
    </recommendedName>
</protein>
<dbReference type="Gene3D" id="3.40.50.300">
    <property type="entry name" value="P-loop containing nucleotide triphosphate hydrolases"/>
    <property type="match status" value="2"/>
</dbReference>
<dbReference type="GO" id="GO:0005524">
    <property type="term" value="F:ATP binding"/>
    <property type="evidence" value="ECO:0007669"/>
    <property type="project" value="UniProtKB-KW"/>
</dbReference>
<dbReference type="InterPro" id="IPR032781">
    <property type="entry name" value="ABC_tran_Xtn"/>
</dbReference>
<evidence type="ECO:0000259" key="5">
    <source>
        <dbReference type="PROSITE" id="PS50893"/>
    </source>
</evidence>
<proteinExistence type="predicted"/>
<dbReference type="SUPFAM" id="SSF52540">
    <property type="entry name" value="P-loop containing nucleoside triphosphate hydrolases"/>
    <property type="match status" value="2"/>
</dbReference>
<dbReference type="GO" id="GO:0016887">
    <property type="term" value="F:ATP hydrolysis activity"/>
    <property type="evidence" value="ECO:0007669"/>
    <property type="project" value="InterPro"/>
</dbReference>
<reference evidence="6 7" key="1">
    <citation type="submission" date="2015-04" db="EMBL/GenBank/DDBJ databases">
        <title>Complete genome sequence of Schizopora paradoxa KUC8140, a cosmopolitan wood degrader in East Asia.</title>
        <authorList>
            <consortium name="DOE Joint Genome Institute"/>
            <person name="Min B."/>
            <person name="Park H."/>
            <person name="Jang Y."/>
            <person name="Kim J.-J."/>
            <person name="Kim K.H."/>
            <person name="Pangilinan J."/>
            <person name="Lipzen A."/>
            <person name="Riley R."/>
            <person name="Grigoriev I.V."/>
            <person name="Spatafora J.W."/>
            <person name="Choi I.-G."/>
        </authorList>
    </citation>
    <scope>NUCLEOTIDE SEQUENCE [LARGE SCALE GENOMIC DNA]</scope>
    <source>
        <strain evidence="6 7">KUC8140</strain>
    </source>
</reference>
<evidence type="ECO:0000313" key="6">
    <source>
        <dbReference type="EMBL" id="KLO05138.1"/>
    </source>
</evidence>
<keyword evidence="2" id="KW-0547">Nucleotide-binding</keyword>
<dbReference type="Pfam" id="PF12848">
    <property type="entry name" value="ABC_tran_Xtn"/>
    <property type="match status" value="1"/>
</dbReference>
<dbReference type="OrthoDB" id="2110130at2759"/>
<dbReference type="AlphaFoldDB" id="A0A0H2R6M1"/>
<sequence length="724" mass="80560">MSATDVAYEIRSKLPRTEDIIVDYLSGYLVDEASEDEDVLQITRNMLESFARDRPSALEELLQKLAQILETRLQGRPAARVHKLTKLDKVMDMSKSGGLSNTITFGGAVDLESVNKAKASRVDVKKLEKQEAKLKAKIEKRAMKGLYEGSKLLDQHQKQQSYEDMFLKVNSIEASLAGKNKAKDIHLPSIDVTFGSNRILSGASLTLAYGRRYGLIGRNGVGKSTLLRHIALREVAIPSHITILFVEQEVIGDDTSAIDSVLKADVWRESLLREEAMLNAKLQELEGQGDEKRFDDARDEAATRLTEVHASLSEMEAESGPARAATLLAGLGFSEADQHRPTKSFSGGWRMRLALARALFVKPHLLLLDEPSNHIDLNALAWLEDYLQTWPGTLLVVSHDRAFLDAVATDIVHQHSGRLDYYKGNFTQFYSTKSERDKKLQKEYETQMEYRSHLQAFIDRWRYNANRAAQAQSKIKILEKLPELEPPVAEETETFRFPDCDKIAPPLLQLSGVTFGYSPDKLILKNVDIDVGLESRIAVVGANGAGKSTLIKLLTGELQPMGGQVNRNGRLRVGYFAQHHVDTLTPTMTPVAFLASKFPGKSEQEYRSHLGNFQISGMTGLQLIGTLSGGQKSRVAFAALSLQNPHVLLLDEPTNHLDIEGLDALMHALKVWNGGVILISHDERFITTVAQELWVCGEGTVKKFYGDVQSYKSLIVDNLKKSTP</sequence>
<keyword evidence="7" id="KW-1185">Reference proteome</keyword>
<gene>
    <name evidence="6" type="ORF">SCHPADRAFT_911221</name>
</gene>
<keyword evidence="4" id="KW-0175">Coiled coil</keyword>
<accession>A0A0H2R6M1</accession>
<dbReference type="Proteomes" id="UP000053477">
    <property type="component" value="Unassembled WGS sequence"/>
</dbReference>
<dbReference type="InParanoid" id="A0A0H2R6M1"/>
<organism evidence="6 7">
    <name type="scientific">Schizopora paradoxa</name>
    <dbReference type="NCBI Taxonomy" id="27342"/>
    <lineage>
        <taxon>Eukaryota</taxon>
        <taxon>Fungi</taxon>
        <taxon>Dikarya</taxon>
        <taxon>Basidiomycota</taxon>
        <taxon>Agaricomycotina</taxon>
        <taxon>Agaricomycetes</taxon>
        <taxon>Hymenochaetales</taxon>
        <taxon>Schizoporaceae</taxon>
        <taxon>Schizopora</taxon>
    </lineage>
</organism>
<dbReference type="STRING" id="27342.A0A0H2R6M1"/>
<dbReference type="FunFam" id="3.40.50.300:FF:000104">
    <property type="entry name" value="ATP-binding cassette sub-family F member 3"/>
    <property type="match status" value="1"/>
</dbReference>
<dbReference type="FunCoup" id="A0A0H2R6M1">
    <property type="interactions" value="609"/>
</dbReference>
<dbReference type="SMART" id="SM00382">
    <property type="entry name" value="AAA"/>
    <property type="match status" value="2"/>
</dbReference>
<dbReference type="FunFam" id="3.40.50.300:FF:001135">
    <property type="entry name" value="ABC transporter F family member 3"/>
    <property type="match status" value="1"/>
</dbReference>
<evidence type="ECO:0000256" key="3">
    <source>
        <dbReference type="ARBA" id="ARBA00022840"/>
    </source>
</evidence>
<dbReference type="InterPro" id="IPR027417">
    <property type="entry name" value="P-loop_NTPase"/>
</dbReference>
<keyword evidence="3" id="KW-0067">ATP-binding</keyword>
<evidence type="ECO:0000256" key="4">
    <source>
        <dbReference type="SAM" id="Coils"/>
    </source>
</evidence>
<name>A0A0H2R6M1_9AGAM</name>
<dbReference type="InterPro" id="IPR003593">
    <property type="entry name" value="AAA+_ATPase"/>
</dbReference>
<dbReference type="InterPro" id="IPR017871">
    <property type="entry name" value="ABC_transporter-like_CS"/>
</dbReference>
<evidence type="ECO:0000313" key="7">
    <source>
        <dbReference type="Proteomes" id="UP000053477"/>
    </source>
</evidence>
<keyword evidence="1" id="KW-0677">Repeat</keyword>
<dbReference type="PROSITE" id="PS50893">
    <property type="entry name" value="ABC_TRANSPORTER_2"/>
    <property type="match status" value="2"/>
</dbReference>
<dbReference type="PANTHER" id="PTHR19211">
    <property type="entry name" value="ATP-BINDING TRANSPORT PROTEIN-RELATED"/>
    <property type="match status" value="1"/>
</dbReference>
<dbReference type="PANTHER" id="PTHR19211:SF117">
    <property type="entry name" value="ATP-BINDING CASSETTE SUB-FAMILY F MEMBER 3"/>
    <property type="match status" value="1"/>
</dbReference>
<evidence type="ECO:0000256" key="2">
    <source>
        <dbReference type="ARBA" id="ARBA00022741"/>
    </source>
</evidence>
<feature type="domain" description="ABC transporter" evidence="5">
    <location>
        <begin position="185"/>
        <end position="441"/>
    </location>
</feature>
<evidence type="ECO:0000256" key="1">
    <source>
        <dbReference type="ARBA" id="ARBA00022737"/>
    </source>
</evidence>
<dbReference type="InterPro" id="IPR003439">
    <property type="entry name" value="ABC_transporter-like_ATP-bd"/>
</dbReference>